<dbReference type="Proteomes" id="UP000198680">
    <property type="component" value="Unassembled WGS sequence"/>
</dbReference>
<evidence type="ECO:0000313" key="3">
    <source>
        <dbReference type="EMBL" id="SDL57682.1"/>
    </source>
</evidence>
<feature type="region of interest" description="Disordered" evidence="1">
    <location>
        <begin position="1"/>
        <end position="42"/>
    </location>
</feature>
<accession>A0A1G9L6U8</accession>
<dbReference type="STRING" id="1137991.SAMN05660642_00307"/>
<feature type="region of interest" description="Disordered" evidence="1">
    <location>
        <begin position="79"/>
        <end position="112"/>
    </location>
</feature>
<dbReference type="InterPro" id="IPR011006">
    <property type="entry name" value="CheY-like_superfamily"/>
</dbReference>
<dbReference type="Pfam" id="PF03861">
    <property type="entry name" value="ANTAR"/>
    <property type="match status" value="1"/>
</dbReference>
<dbReference type="PROSITE" id="PS50921">
    <property type="entry name" value="ANTAR"/>
    <property type="match status" value="1"/>
</dbReference>
<dbReference type="SMART" id="SM01012">
    <property type="entry name" value="ANTAR"/>
    <property type="match status" value="1"/>
</dbReference>
<gene>
    <name evidence="3" type="ORF">SAMN05660642_00307</name>
</gene>
<dbReference type="EMBL" id="FNHE01000001">
    <property type="protein sequence ID" value="SDL57682.1"/>
    <property type="molecule type" value="Genomic_DNA"/>
</dbReference>
<dbReference type="Gene3D" id="1.10.10.10">
    <property type="entry name" value="Winged helix-like DNA-binding domain superfamily/Winged helix DNA-binding domain"/>
    <property type="match status" value="1"/>
</dbReference>
<dbReference type="AlphaFoldDB" id="A0A1G9L6U8"/>
<reference evidence="4" key="1">
    <citation type="submission" date="2016-10" db="EMBL/GenBank/DDBJ databases">
        <authorList>
            <person name="Varghese N."/>
            <person name="Submissions S."/>
        </authorList>
    </citation>
    <scope>NUCLEOTIDE SEQUENCE [LARGE SCALE GENOMIC DNA]</scope>
    <source>
        <strain evidence="4">DSM 45419</strain>
    </source>
</reference>
<feature type="region of interest" description="Disordered" evidence="1">
    <location>
        <begin position="181"/>
        <end position="222"/>
    </location>
</feature>
<dbReference type="InterPro" id="IPR036388">
    <property type="entry name" value="WH-like_DNA-bd_sf"/>
</dbReference>
<evidence type="ECO:0000313" key="4">
    <source>
        <dbReference type="Proteomes" id="UP000198680"/>
    </source>
</evidence>
<keyword evidence="4" id="KW-1185">Reference proteome</keyword>
<proteinExistence type="predicted"/>
<feature type="domain" description="ANTAR" evidence="2">
    <location>
        <begin position="113"/>
        <end position="174"/>
    </location>
</feature>
<evidence type="ECO:0000256" key="1">
    <source>
        <dbReference type="SAM" id="MobiDB-lite"/>
    </source>
</evidence>
<protein>
    <submittedName>
        <fullName evidence="3">ANTAR domain-containing protein</fullName>
    </submittedName>
</protein>
<evidence type="ECO:0000259" key="2">
    <source>
        <dbReference type="PROSITE" id="PS50921"/>
    </source>
</evidence>
<organism evidence="3 4">
    <name type="scientific">Geodermatophilus siccatus</name>
    <dbReference type="NCBI Taxonomy" id="1137991"/>
    <lineage>
        <taxon>Bacteria</taxon>
        <taxon>Bacillati</taxon>
        <taxon>Actinomycetota</taxon>
        <taxon>Actinomycetes</taxon>
        <taxon>Geodermatophilales</taxon>
        <taxon>Geodermatophilaceae</taxon>
        <taxon>Geodermatophilus</taxon>
    </lineage>
</organism>
<dbReference type="InterPro" id="IPR005561">
    <property type="entry name" value="ANTAR"/>
</dbReference>
<dbReference type="SUPFAM" id="SSF52172">
    <property type="entry name" value="CheY-like"/>
    <property type="match status" value="1"/>
</dbReference>
<name>A0A1G9L6U8_9ACTN</name>
<dbReference type="GO" id="GO:0003723">
    <property type="term" value="F:RNA binding"/>
    <property type="evidence" value="ECO:0007669"/>
    <property type="project" value="InterPro"/>
</dbReference>
<sequence length="222" mass="23030">MSERTTPAECPPTPPSSGPGGDLVSSALEQATAGGAPSGGESTVVVARTVRGWSVFAPGRAEDVDDLVEGMTLADLVSEELGARVEPDRRARRAARGAAGDADPDADPRDARLASLERTVAQLEHALAARVSTERAIGVLAERQGATPQAAFEQLRRNARSQGRPVPELAREVLDDLVARSAPTGTEVPAAPAPAPRTLVREAGRAPRTRSRAGRGPAEGRS</sequence>